<protein>
    <submittedName>
        <fullName evidence="2">Uncharacterized protein</fullName>
    </submittedName>
</protein>
<keyword evidence="1" id="KW-1133">Transmembrane helix</keyword>
<organism evidence="2 3">
    <name type="scientific">Ficus carica</name>
    <name type="common">Common fig</name>
    <dbReference type="NCBI Taxonomy" id="3494"/>
    <lineage>
        <taxon>Eukaryota</taxon>
        <taxon>Viridiplantae</taxon>
        <taxon>Streptophyta</taxon>
        <taxon>Embryophyta</taxon>
        <taxon>Tracheophyta</taxon>
        <taxon>Spermatophyta</taxon>
        <taxon>Magnoliopsida</taxon>
        <taxon>eudicotyledons</taxon>
        <taxon>Gunneridae</taxon>
        <taxon>Pentapetalae</taxon>
        <taxon>rosids</taxon>
        <taxon>fabids</taxon>
        <taxon>Rosales</taxon>
        <taxon>Moraceae</taxon>
        <taxon>Ficeae</taxon>
        <taxon>Ficus</taxon>
    </lineage>
</organism>
<reference evidence="2" key="1">
    <citation type="submission" date="2023-07" db="EMBL/GenBank/DDBJ databases">
        <title>draft genome sequence of fig (Ficus carica).</title>
        <authorList>
            <person name="Takahashi T."/>
            <person name="Nishimura K."/>
        </authorList>
    </citation>
    <scope>NUCLEOTIDE SEQUENCE</scope>
</reference>
<dbReference type="Gramene" id="FCD_00019884-RA">
    <property type="protein sequence ID" value="FCD_00019884-RA:cds"/>
    <property type="gene ID" value="FCD_00019884"/>
</dbReference>
<keyword evidence="1" id="KW-0812">Transmembrane</keyword>
<gene>
    <name evidence="2" type="ORF">TIFTF001_019623</name>
</gene>
<evidence type="ECO:0000256" key="1">
    <source>
        <dbReference type="SAM" id="Phobius"/>
    </source>
</evidence>
<sequence>MNFNAEDLMIRGVEREIRERETRISELQSTMRETVGQNCITHFIALTAIAEGTGERLELQFCGRYTFYSILIVSVAFVLLFWMTMTKYLCCCNFQDYYVEKLEALKRTRPGPVHFHAKERLAPRLYQCPCLLWWQCAFRRCLLSPLSSRTRSIVYVSHVLRMFLAISGR</sequence>
<dbReference type="Proteomes" id="UP001187192">
    <property type="component" value="Unassembled WGS sequence"/>
</dbReference>
<evidence type="ECO:0000313" key="2">
    <source>
        <dbReference type="EMBL" id="GMN50463.1"/>
    </source>
</evidence>
<dbReference type="AlphaFoldDB" id="A0AA88A989"/>
<keyword evidence="3" id="KW-1185">Reference proteome</keyword>
<feature type="transmembrane region" description="Helical" evidence="1">
    <location>
        <begin position="65"/>
        <end position="85"/>
    </location>
</feature>
<accession>A0AA88A989</accession>
<proteinExistence type="predicted"/>
<comment type="caution">
    <text evidence="2">The sequence shown here is derived from an EMBL/GenBank/DDBJ whole genome shotgun (WGS) entry which is preliminary data.</text>
</comment>
<keyword evidence="1" id="KW-0472">Membrane</keyword>
<evidence type="ECO:0000313" key="3">
    <source>
        <dbReference type="Proteomes" id="UP001187192"/>
    </source>
</evidence>
<name>A0AA88A989_FICCA</name>
<dbReference type="EMBL" id="BTGU01000034">
    <property type="protein sequence ID" value="GMN50463.1"/>
    <property type="molecule type" value="Genomic_DNA"/>
</dbReference>